<dbReference type="GO" id="GO:0005975">
    <property type="term" value="P:carbohydrate metabolic process"/>
    <property type="evidence" value="ECO:0007669"/>
    <property type="project" value="UniProtKB-ARBA"/>
</dbReference>
<evidence type="ECO:0000313" key="10">
    <source>
        <dbReference type="Proteomes" id="UP000294194"/>
    </source>
</evidence>
<feature type="compositionally biased region" description="Low complexity" evidence="4">
    <location>
        <begin position="1499"/>
        <end position="1513"/>
    </location>
</feature>
<feature type="domain" description="SD-repeat containing protein B" evidence="8">
    <location>
        <begin position="611"/>
        <end position="733"/>
    </location>
</feature>
<feature type="compositionally biased region" description="Polar residues" evidence="4">
    <location>
        <begin position="266"/>
        <end position="278"/>
    </location>
</feature>
<dbReference type="InterPro" id="IPR051417">
    <property type="entry name" value="SDr/BOS_complex"/>
</dbReference>
<feature type="region of interest" description="Disordered" evidence="4">
    <location>
        <begin position="408"/>
        <end position="427"/>
    </location>
</feature>
<feature type="domain" description="SD-repeat containing protein B" evidence="8">
    <location>
        <begin position="444"/>
        <end position="518"/>
    </location>
</feature>
<evidence type="ECO:0000256" key="3">
    <source>
        <dbReference type="ARBA" id="ARBA00022729"/>
    </source>
</evidence>
<evidence type="ECO:0000256" key="6">
    <source>
        <dbReference type="SAM" id="SignalP"/>
    </source>
</evidence>
<feature type="domain" description="SD-repeat containing protein B" evidence="8">
    <location>
        <begin position="738"/>
        <end position="840"/>
    </location>
</feature>
<feature type="transmembrane region" description="Helical" evidence="5">
    <location>
        <begin position="1595"/>
        <end position="1619"/>
    </location>
</feature>
<feature type="domain" description="SD-repeat containing protein B" evidence="8">
    <location>
        <begin position="992"/>
        <end position="1099"/>
    </location>
</feature>
<reference evidence="10" key="1">
    <citation type="submission" date="2019-02" db="EMBL/GenBank/DDBJ databases">
        <title>Glaciihabitans arcticus sp. nov., a psychrotolerant bacterium isolated from polar soil.</title>
        <authorList>
            <person name="Dahal R.H."/>
        </authorList>
    </citation>
    <scope>NUCLEOTIDE SEQUENCE [LARGE SCALE GENOMIC DNA]</scope>
    <source>
        <strain evidence="10">RP-3-7</strain>
    </source>
</reference>
<comment type="caution">
    <text evidence="9">The sequence shown here is derived from an EMBL/GenBank/DDBJ whole genome shotgun (WGS) entry which is preliminary data.</text>
</comment>
<keyword evidence="5" id="KW-0812">Transmembrane</keyword>
<dbReference type="SUPFAM" id="SSF117074">
    <property type="entry name" value="Hypothetical protein PA1324"/>
    <property type="match status" value="7"/>
</dbReference>
<evidence type="ECO:0000256" key="5">
    <source>
        <dbReference type="SAM" id="Phobius"/>
    </source>
</evidence>
<comment type="subcellular location">
    <subcellularLocation>
        <location evidence="1">Secreted</location>
    </subcellularLocation>
</comment>
<evidence type="ECO:0000259" key="8">
    <source>
        <dbReference type="Pfam" id="PF17210"/>
    </source>
</evidence>
<feature type="signal peptide" evidence="6">
    <location>
        <begin position="1"/>
        <end position="23"/>
    </location>
</feature>
<dbReference type="GO" id="GO:0005576">
    <property type="term" value="C:extracellular region"/>
    <property type="evidence" value="ECO:0007669"/>
    <property type="project" value="UniProtKB-SubCell"/>
</dbReference>
<dbReference type="InterPro" id="IPR033764">
    <property type="entry name" value="Sdr_B"/>
</dbReference>
<evidence type="ECO:0000256" key="4">
    <source>
        <dbReference type="SAM" id="MobiDB-lite"/>
    </source>
</evidence>
<keyword evidence="3 6" id="KW-0732">Signal</keyword>
<feature type="region of interest" description="Disordered" evidence="4">
    <location>
        <begin position="1499"/>
        <end position="1589"/>
    </location>
</feature>
<keyword evidence="10" id="KW-1185">Reference proteome</keyword>
<dbReference type="Proteomes" id="UP000294194">
    <property type="component" value="Unassembled WGS sequence"/>
</dbReference>
<organism evidence="9 10">
    <name type="scientific">Glaciihabitans arcticus</name>
    <dbReference type="NCBI Taxonomy" id="2668039"/>
    <lineage>
        <taxon>Bacteria</taxon>
        <taxon>Bacillati</taxon>
        <taxon>Actinomycetota</taxon>
        <taxon>Actinomycetes</taxon>
        <taxon>Micrococcales</taxon>
        <taxon>Microbacteriaceae</taxon>
        <taxon>Glaciihabitans</taxon>
    </lineage>
</organism>
<feature type="region of interest" description="Disordered" evidence="4">
    <location>
        <begin position="163"/>
        <end position="182"/>
    </location>
</feature>
<dbReference type="PANTHER" id="PTHR23303:SF15">
    <property type="entry name" value="COLOSSIN-A"/>
    <property type="match status" value="1"/>
</dbReference>
<gene>
    <name evidence="9" type="ORF">EYE40_07395</name>
</gene>
<feature type="region of interest" description="Disordered" evidence="4">
    <location>
        <begin position="260"/>
        <end position="281"/>
    </location>
</feature>
<feature type="domain" description="DUF11" evidence="7">
    <location>
        <begin position="868"/>
        <end position="983"/>
    </location>
</feature>
<keyword evidence="2" id="KW-0964">Secreted</keyword>
<dbReference type="Pfam" id="PF01345">
    <property type="entry name" value="DUF11"/>
    <property type="match status" value="3"/>
</dbReference>
<sequence>MSATRSVASAFLAVALISSSLVAAAPAVAGVDPTTGTLSIGNRVFLDDGTDGGSGFNAAQRNNGVQDSNEKGVDGVRVELYEDLNLDGKASADEWAGFDVTASGQAGAGRPGTDAKGYYLFDYLTPGTYIVVIPSTQFTAGGPLAGWHSSSFNGTATVGAAGAAGNPATDLDDNGAEPANRRPDLSGVASNVIQLAAANQVTGETDLSLQPSPGFPTDEQISPTGWDGAGSIGRGSADAGSNIAVDFGFVPPMSIGNRVWLDDSSDPAQWSPGGSRNNGLIDATDDGNLALAGIQNSGIANVDLQLYFDENNNGIIDAGDTLVSTTTSAANGYYLFDGLAPGRYLVRVPSGEFAAGQPLNGLRSSYDAVAQVSPTNQTDGNDNGIDATSETTTGVASRQIELAYLGEPTGESDRAATQPHGRFGETDSDSDLTIDFGFLRAPTSLGNQVWADTNNNGLKDAGEPVTSGVSVALYRDVNANGSVDAGEDTGLRRTTDADGFYLFSNLPPGNYVVVVEADNFPAGGPLFGKVSSRSVAPNPLAVDNQVDNNDTGRDAFVSGVGFVSPMITLSAGTEPTGETPFYQFGRHGNQGERDVDSDLTVDFGFTDPSVSVGDFVWRDTNENGVQNAGEPGIAGVTVTIVGPGGVAALTALGATVGPVTTGPDGSYSFTNLRVLPSGQSYTVRVDNSQAALAGYVPTVTGQGTTATDSSDGSASSGDLLVDGASNLTLDFGFAPLYAVGDFVWSDTNRNGRQDAGEPGLEGVTVELLSAADIVLATTTSGPAGYYVFDGRRAGTYKLRFAAVTNHSRSTADAAVATDATDSDAAIATGMTGTISLSASSRPAIASDGVTAQFINTTADAGYLAQSNDVSIAHTVGSVDSTLKTITWNVTVTNTGPDATKTPTTVSSTLATALTFESDDSADVTCTTASQTLSCELAAPLASGAAVTYSFVTSYTGYPATIANTVTAANAFDLISTNDSATATATSFPPKVAIGNFVWIDTDRDGIQDAGEPGVPGHTVKLLTPTGAARHTDGTIVTATTTDANGFYAFDDLTPGTYIASFGPLSGHRQTQLGAGTSANDSNVAPTGMTAAFTVAATATGDTRAVVAGDGALDATLINDTIDAGFTLIAFDAALSKSVDSVDTSAKRITWELTVTNDGPDATTAVATVTDELATDLTFVSGGSADVTCTTSGQTVTCVTAAPLASGDSLTFPIVTDYSGYPATLSNTATVVAGAADTDLTNNEDTATTTAFPPKVAIGNFVWLDSDRDGIQDAGEPGIAGVTVKLLSGSGGSALNTDGSIVTYTTTDANGFYAFDDLTPGSYIASSGLVTGAVRSPLGAGTGATDSNFAANGMTAAFTVAASATGDTRAVVPADGALDATLINDTIDAGFMTRTFDVSIVKSFGSVNTSMRRVTWNLTVTNTGPDATAAAVTVTDVLPTTLTFVSGGSADVTCSTTGQTVSCVSAAPLASGATLTFPIVTSYRGYPATLSNTATVAAGTGDADASNDSSSATTPRLPAKPVVVPPATPTTPGTGSGSGSGTGSGSGSGTVTPEPTATATPEPTVEPTATPEPTESATPPAPSSTPSDDAKSGIDVIAIILWAIGAILLILLITGAVVFFRRRAAI</sequence>
<dbReference type="InterPro" id="IPR001434">
    <property type="entry name" value="OmcB-like_DUF11"/>
</dbReference>
<accession>A0A4Q9GQR6</accession>
<evidence type="ECO:0000256" key="2">
    <source>
        <dbReference type="ARBA" id="ARBA00022525"/>
    </source>
</evidence>
<name>A0A4Q9GQR6_9MICO</name>
<evidence type="ECO:0000259" key="7">
    <source>
        <dbReference type="Pfam" id="PF01345"/>
    </source>
</evidence>
<evidence type="ECO:0000256" key="1">
    <source>
        <dbReference type="ARBA" id="ARBA00004613"/>
    </source>
</evidence>
<dbReference type="Gene3D" id="2.60.40.10">
    <property type="entry name" value="Immunoglobulins"/>
    <property type="match status" value="7"/>
</dbReference>
<evidence type="ECO:0000313" key="9">
    <source>
        <dbReference type="EMBL" id="TBN57236.1"/>
    </source>
</evidence>
<feature type="compositionally biased region" description="Gly residues" evidence="4">
    <location>
        <begin position="1533"/>
        <end position="1547"/>
    </location>
</feature>
<feature type="chain" id="PRO_5039656782" evidence="6">
    <location>
        <begin position="24"/>
        <end position="1625"/>
    </location>
</feature>
<dbReference type="InterPro" id="IPR013783">
    <property type="entry name" value="Ig-like_fold"/>
</dbReference>
<feature type="compositionally biased region" description="Low complexity" evidence="4">
    <location>
        <begin position="1548"/>
        <end position="1577"/>
    </location>
</feature>
<protein>
    <submittedName>
        <fullName evidence="9">DUF11 domain-containing protein</fullName>
    </submittedName>
</protein>
<dbReference type="NCBIfam" id="TIGR01451">
    <property type="entry name" value="B_ant_repeat"/>
    <property type="match status" value="2"/>
</dbReference>
<dbReference type="EMBL" id="SISG01000001">
    <property type="protein sequence ID" value="TBN57236.1"/>
    <property type="molecule type" value="Genomic_DNA"/>
</dbReference>
<dbReference type="Pfam" id="PF17210">
    <property type="entry name" value="SdrD_B"/>
    <property type="match status" value="5"/>
</dbReference>
<keyword evidence="5" id="KW-0472">Membrane</keyword>
<proteinExistence type="predicted"/>
<dbReference type="RefSeq" id="WP_130981347.1">
    <property type="nucleotide sequence ID" value="NZ_SISG01000001.1"/>
</dbReference>
<dbReference type="PANTHER" id="PTHR23303">
    <property type="entry name" value="CARBOXYPEPTIDASE REGULATORY REGION-CONTAINING"/>
    <property type="match status" value="1"/>
</dbReference>
<feature type="domain" description="DUF11" evidence="7">
    <location>
        <begin position="1396"/>
        <end position="1512"/>
    </location>
</feature>
<feature type="domain" description="SD-repeat containing protein B" evidence="8">
    <location>
        <begin position="1256"/>
        <end position="1364"/>
    </location>
</feature>
<dbReference type="InterPro" id="IPR047589">
    <property type="entry name" value="DUF11_rpt"/>
</dbReference>
<keyword evidence="5" id="KW-1133">Transmembrane helix</keyword>
<feature type="domain" description="DUF11" evidence="7">
    <location>
        <begin position="1132"/>
        <end position="1247"/>
    </location>
</feature>